<evidence type="ECO:0008006" key="11">
    <source>
        <dbReference type="Google" id="ProtNLM"/>
    </source>
</evidence>
<dbReference type="Pfam" id="PF04647">
    <property type="entry name" value="AgrB"/>
    <property type="match status" value="1"/>
</dbReference>
<evidence type="ECO:0000256" key="2">
    <source>
        <dbReference type="ARBA" id="ARBA00022654"/>
    </source>
</evidence>
<keyword evidence="1" id="KW-1003">Cell membrane</keyword>
<dbReference type="EMBL" id="BRLB01000001">
    <property type="protein sequence ID" value="GKX28530.1"/>
    <property type="molecule type" value="Genomic_DNA"/>
</dbReference>
<keyword evidence="5" id="KW-0378">Hydrolase</keyword>
<organism evidence="9 10">
    <name type="scientific">Vallitalea longa</name>
    <dbReference type="NCBI Taxonomy" id="2936439"/>
    <lineage>
        <taxon>Bacteria</taxon>
        <taxon>Bacillati</taxon>
        <taxon>Bacillota</taxon>
        <taxon>Clostridia</taxon>
        <taxon>Lachnospirales</taxon>
        <taxon>Vallitaleaceae</taxon>
        <taxon>Vallitalea</taxon>
    </lineage>
</organism>
<evidence type="ECO:0000256" key="1">
    <source>
        <dbReference type="ARBA" id="ARBA00022475"/>
    </source>
</evidence>
<keyword evidence="6 8" id="KW-1133">Transmembrane helix</keyword>
<evidence type="ECO:0000256" key="5">
    <source>
        <dbReference type="ARBA" id="ARBA00022801"/>
    </source>
</evidence>
<dbReference type="Proteomes" id="UP001144256">
    <property type="component" value="Unassembled WGS sequence"/>
</dbReference>
<feature type="transmembrane region" description="Helical" evidence="8">
    <location>
        <begin position="173"/>
        <end position="192"/>
    </location>
</feature>
<feature type="transmembrane region" description="Helical" evidence="8">
    <location>
        <begin position="148"/>
        <end position="167"/>
    </location>
</feature>
<evidence type="ECO:0000256" key="3">
    <source>
        <dbReference type="ARBA" id="ARBA00022670"/>
    </source>
</evidence>
<sequence>MLIDRPVNVLTYNLYKNTDIPHKNIRIMRYGIYALYSELAKIVILMLFFGFIGKLNEFLFALVVLMLIRPYSGGLHFNSFMGCFLFTFGFFVLNVAILPSLPSLSYIYNPSIYIAFLPISSLIMLLCSPMPSKYRPISDKQIKKKYKYLATLFTVAIYIILLLINISPLLKAIGLWTIILQATQLLIGACIASEKFKKAKSLIVHTS</sequence>
<dbReference type="RefSeq" id="WP_281812887.1">
    <property type="nucleotide sequence ID" value="NZ_BRLB01000001.1"/>
</dbReference>
<feature type="transmembrane region" description="Helical" evidence="8">
    <location>
        <begin position="42"/>
        <end position="68"/>
    </location>
</feature>
<dbReference type="GO" id="GO:0006508">
    <property type="term" value="P:proteolysis"/>
    <property type="evidence" value="ECO:0007669"/>
    <property type="project" value="UniProtKB-KW"/>
</dbReference>
<dbReference type="GO" id="GO:0009372">
    <property type="term" value="P:quorum sensing"/>
    <property type="evidence" value="ECO:0007669"/>
    <property type="project" value="UniProtKB-KW"/>
</dbReference>
<name>A0A9W6DDP3_9FIRM</name>
<keyword evidence="7 8" id="KW-0472">Membrane</keyword>
<keyword evidence="4 8" id="KW-0812">Transmembrane</keyword>
<dbReference type="SMART" id="SM00793">
    <property type="entry name" value="AgrB"/>
    <property type="match status" value="1"/>
</dbReference>
<keyword evidence="2" id="KW-0673">Quorum sensing</keyword>
<evidence type="ECO:0000313" key="9">
    <source>
        <dbReference type="EMBL" id="GKX28530.1"/>
    </source>
</evidence>
<accession>A0A9W6DDP3</accession>
<evidence type="ECO:0000313" key="10">
    <source>
        <dbReference type="Proteomes" id="UP001144256"/>
    </source>
</evidence>
<proteinExistence type="predicted"/>
<evidence type="ECO:0000256" key="6">
    <source>
        <dbReference type="ARBA" id="ARBA00022989"/>
    </source>
</evidence>
<protein>
    <recommendedName>
        <fullName evidence="11">AgrB-like protein</fullName>
    </recommendedName>
</protein>
<dbReference type="GO" id="GO:0008233">
    <property type="term" value="F:peptidase activity"/>
    <property type="evidence" value="ECO:0007669"/>
    <property type="project" value="UniProtKB-KW"/>
</dbReference>
<dbReference type="InterPro" id="IPR006741">
    <property type="entry name" value="AgrB"/>
</dbReference>
<dbReference type="AlphaFoldDB" id="A0A9W6DDP3"/>
<feature type="transmembrane region" description="Helical" evidence="8">
    <location>
        <begin position="107"/>
        <end position="127"/>
    </location>
</feature>
<gene>
    <name evidence="9" type="ORF">SH1V18_10100</name>
</gene>
<comment type="caution">
    <text evidence="9">The sequence shown here is derived from an EMBL/GenBank/DDBJ whole genome shotgun (WGS) entry which is preliminary data.</text>
</comment>
<keyword evidence="3" id="KW-0645">Protease</keyword>
<evidence type="ECO:0000256" key="8">
    <source>
        <dbReference type="SAM" id="Phobius"/>
    </source>
</evidence>
<keyword evidence="10" id="KW-1185">Reference proteome</keyword>
<evidence type="ECO:0000256" key="4">
    <source>
        <dbReference type="ARBA" id="ARBA00022692"/>
    </source>
</evidence>
<reference evidence="9" key="1">
    <citation type="submission" date="2022-06" db="EMBL/GenBank/DDBJ databases">
        <title>Vallitalea longa sp. nov., an anaerobic bacterium isolated from marine sediment.</title>
        <authorList>
            <person name="Hirano S."/>
            <person name="Terahara T."/>
            <person name="Mori K."/>
            <person name="Hamada M."/>
            <person name="Matsumoto R."/>
            <person name="Kobayashi T."/>
        </authorList>
    </citation>
    <scope>NUCLEOTIDE SEQUENCE</scope>
    <source>
        <strain evidence="9">SH18-1</strain>
    </source>
</reference>
<feature type="transmembrane region" description="Helical" evidence="8">
    <location>
        <begin position="80"/>
        <end position="101"/>
    </location>
</feature>
<dbReference type="GO" id="GO:0016020">
    <property type="term" value="C:membrane"/>
    <property type="evidence" value="ECO:0007669"/>
    <property type="project" value="InterPro"/>
</dbReference>
<evidence type="ECO:0000256" key="7">
    <source>
        <dbReference type="ARBA" id="ARBA00023136"/>
    </source>
</evidence>